<dbReference type="AlphaFoldDB" id="A0A656JZD7"/>
<evidence type="ECO:0000313" key="1">
    <source>
        <dbReference type="EMBL" id="EPN62591.1"/>
    </source>
</evidence>
<gene>
    <name evidence="1" type="ORF">A245_13550</name>
</gene>
<dbReference type="Proteomes" id="UP000018849">
    <property type="component" value="Unassembled WGS sequence"/>
</dbReference>
<feature type="non-terminal residue" evidence="1">
    <location>
        <position position="22"/>
    </location>
</feature>
<protein>
    <submittedName>
        <fullName evidence="1">Uncharacterized protein</fullName>
    </submittedName>
</protein>
<sequence>MSKSFKQALFSAALVWAVAYPV</sequence>
<comment type="caution">
    <text evidence="1">The sequence shown here is derived from an EMBL/GenBank/DDBJ whole genome shotgun (WGS) entry which is preliminary data.</text>
</comment>
<accession>A0A656JZD7</accession>
<proteinExistence type="predicted"/>
<organism evidence="1 2">
    <name type="scientific">Pseudomonas syringae pv. actinidiae ICMP 19096</name>
    <dbReference type="NCBI Taxonomy" id="1194405"/>
    <lineage>
        <taxon>Bacteria</taxon>
        <taxon>Pseudomonadati</taxon>
        <taxon>Pseudomonadota</taxon>
        <taxon>Gammaproteobacteria</taxon>
        <taxon>Pseudomonadales</taxon>
        <taxon>Pseudomonadaceae</taxon>
        <taxon>Pseudomonas</taxon>
        <taxon>Pseudomonas syringae</taxon>
    </lineage>
</organism>
<dbReference type="EMBL" id="AOKF01001140">
    <property type="protein sequence ID" value="EPN62591.1"/>
    <property type="molecule type" value="Genomic_DNA"/>
</dbReference>
<evidence type="ECO:0000313" key="2">
    <source>
        <dbReference type="Proteomes" id="UP000018849"/>
    </source>
</evidence>
<name>A0A656JZD7_PSESF</name>
<reference evidence="1 2" key="1">
    <citation type="journal article" date="2013" name="PLoS Pathog.">
        <title>Genomic analysis of the Kiwifruit pathogen Pseudomonas syringae pv. actinidiae provides insight into the origins of an emergent plant disease.</title>
        <authorList>
            <person name="McCann H.C."/>
            <person name="Rikkerink E.H."/>
            <person name="Bertels F."/>
            <person name="Fiers M."/>
            <person name="Lu A."/>
            <person name="Rees-George J."/>
            <person name="Andersen M.T."/>
            <person name="Gleave A.P."/>
            <person name="Haubold B."/>
            <person name="Wohlers M.W."/>
            <person name="Guttman D.S."/>
            <person name="Wang P.W."/>
            <person name="Straub C."/>
            <person name="Vanneste J.L."/>
            <person name="Rainey P.B."/>
            <person name="Templeton M.D."/>
        </authorList>
    </citation>
    <scope>NUCLEOTIDE SEQUENCE [LARGE SCALE GENOMIC DNA]</scope>
    <source>
        <strain evidence="1 2">ICMP 19096</strain>
    </source>
</reference>